<dbReference type="Proteomes" id="UP001046870">
    <property type="component" value="Chromosome 16"/>
</dbReference>
<evidence type="ECO:0000256" key="6">
    <source>
        <dbReference type="ARBA" id="ARBA00023128"/>
    </source>
</evidence>
<dbReference type="OrthoDB" id="26149at2759"/>
<dbReference type="FunFam" id="1.25.10.10:FF:000093">
    <property type="entry name" value="rap1 GTPase-GDP dissociation stimulator 1 isoform X4"/>
    <property type="match status" value="1"/>
</dbReference>
<evidence type="ECO:0000313" key="8">
    <source>
        <dbReference type="EMBL" id="KAG7462611.1"/>
    </source>
</evidence>
<evidence type="ECO:0000256" key="7">
    <source>
        <dbReference type="PROSITE-ProRule" id="PRU00259"/>
    </source>
</evidence>
<dbReference type="GO" id="GO:0005829">
    <property type="term" value="C:cytosol"/>
    <property type="evidence" value="ECO:0007669"/>
    <property type="project" value="UniProtKB-SubCell"/>
</dbReference>
<dbReference type="SMART" id="SM00185">
    <property type="entry name" value="ARM"/>
    <property type="match status" value="7"/>
</dbReference>
<keyword evidence="5" id="KW-0256">Endoplasmic reticulum</keyword>
<dbReference type="InterPro" id="IPR011989">
    <property type="entry name" value="ARM-like"/>
</dbReference>
<comment type="subcellular location">
    <subcellularLocation>
        <location evidence="3">Cytoplasm</location>
        <location evidence="3">Cytosol</location>
    </subcellularLocation>
    <subcellularLocation>
        <location evidence="2">Endoplasmic reticulum</location>
    </subcellularLocation>
    <subcellularLocation>
        <location evidence="1">Mitochondrion</location>
    </subcellularLocation>
</comment>
<feature type="repeat" description="ARM" evidence="7">
    <location>
        <begin position="130"/>
        <end position="174"/>
    </location>
</feature>
<evidence type="ECO:0000256" key="4">
    <source>
        <dbReference type="ARBA" id="ARBA00022490"/>
    </source>
</evidence>
<protein>
    <submittedName>
        <fullName evidence="8">Uncharacterized protein</fullName>
    </submittedName>
</protein>
<evidence type="ECO:0000256" key="5">
    <source>
        <dbReference type="ARBA" id="ARBA00022824"/>
    </source>
</evidence>
<dbReference type="Gene3D" id="1.25.10.10">
    <property type="entry name" value="Leucine-rich Repeat Variant"/>
    <property type="match status" value="2"/>
</dbReference>
<dbReference type="SUPFAM" id="SSF48371">
    <property type="entry name" value="ARM repeat"/>
    <property type="match status" value="2"/>
</dbReference>
<dbReference type="PANTHER" id="PTHR10957">
    <property type="entry name" value="RAP1 GTPASE-GDP DISSOCIATION STIMULATOR 1"/>
    <property type="match status" value="1"/>
</dbReference>
<evidence type="ECO:0000256" key="3">
    <source>
        <dbReference type="ARBA" id="ARBA00004514"/>
    </source>
</evidence>
<reference evidence="8" key="1">
    <citation type="submission" date="2021-01" db="EMBL/GenBank/DDBJ databases">
        <authorList>
            <person name="Zahm M."/>
            <person name="Roques C."/>
            <person name="Cabau C."/>
            <person name="Klopp C."/>
            <person name="Donnadieu C."/>
            <person name="Jouanno E."/>
            <person name="Lampietro C."/>
            <person name="Louis A."/>
            <person name="Herpin A."/>
            <person name="Echchiki A."/>
            <person name="Berthelot C."/>
            <person name="Parey E."/>
            <person name="Roest-Crollius H."/>
            <person name="Braasch I."/>
            <person name="Postlethwait J."/>
            <person name="Bobe J."/>
            <person name="Montfort J."/>
            <person name="Bouchez O."/>
            <person name="Begum T."/>
            <person name="Mejri S."/>
            <person name="Adams A."/>
            <person name="Chen W.-J."/>
            <person name="Guiguen Y."/>
        </authorList>
    </citation>
    <scope>NUCLEOTIDE SEQUENCE</scope>
    <source>
        <strain evidence="8">YG-15Mar2019-1</strain>
        <tissue evidence="8">Brain</tissue>
    </source>
</reference>
<gene>
    <name evidence="8" type="ORF">MATL_G00186710</name>
</gene>
<dbReference type="GO" id="GO:0005739">
    <property type="term" value="C:mitochondrion"/>
    <property type="evidence" value="ECO:0007669"/>
    <property type="project" value="UniProtKB-SubCell"/>
</dbReference>
<dbReference type="PROSITE" id="PS50176">
    <property type="entry name" value="ARM_REPEAT"/>
    <property type="match status" value="1"/>
</dbReference>
<name>A0A9D3PMG8_MEGAT</name>
<dbReference type="EMBL" id="JAFDVH010000016">
    <property type="protein sequence ID" value="KAG7462611.1"/>
    <property type="molecule type" value="Genomic_DNA"/>
</dbReference>
<dbReference type="AlphaFoldDB" id="A0A9D3PMG8"/>
<evidence type="ECO:0000256" key="2">
    <source>
        <dbReference type="ARBA" id="ARBA00004240"/>
    </source>
</evidence>
<dbReference type="GO" id="GO:0005783">
    <property type="term" value="C:endoplasmic reticulum"/>
    <property type="evidence" value="ECO:0007669"/>
    <property type="project" value="UniProtKB-SubCell"/>
</dbReference>
<keyword evidence="9" id="KW-1185">Reference proteome</keyword>
<dbReference type="FunFam" id="1.25.10.10:FF:000749">
    <property type="entry name" value="Predicted protein"/>
    <property type="match status" value="1"/>
</dbReference>
<comment type="caution">
    <text evidence="8">The sequence shown here is derived from an EMBL/GenBank/DDBJ whole genome shotgun (WGS) entry which is preliminary data.</text>
</comment>
<dbReference type="InterPro" id="IPR040144">
    <property type="entry name" value="RAP1GDS1"/>
</dbReference>
<organism evidence="8 9">
    <name type="scientific">Megalops atlanticus</name>
    <name type="common">Tarpon</name>
    <name type="synonym">Clupea gigantea</name>
    <dbReference type="NCBI Taxonomy" id="7932"/>
    <lineage>
        <taxon>Eukaryota</taxon>
        <taxon>Metazoa</taxon>
        <taxon>Chordata</taxon>
        <taxon>Craniata</taxon>
        <taxon>Vertebrata</taxon>
        <taxon>Euteleostomi</taxon>
        <taxon>Actinopterygii</taxon>
        <taxon>Neopterygii</taxon>
        <taxon>Teleostei</taxon>
        <taxon>Elopiformes</taxon>
        <taxon>Megalopidae</taxon>
        <taxon>Megalops</taxon>
    </lineage>
</organism>
<sequence length="557" mass="60051">MDSLSDALKAISVSTELIDEELSPHLDMVLTALLEKEDGAAEQIAASGILTTLANTLRKSTPLTPQVALVVAEVAREASVRERCIEAGLVNALLPLLNSSDQDLLLHTGRAIGRICFDNSPQQDRLVQNGVIPRLVAIMQEYPENDPLVNVCLLALCNLADMDSAREALVEVSVAEALTTQLRRAPDAERRHVILEVLGSLGESDALKLQFVESGVPQALSEMIRGLQGGSDPHDLCSIKIASNLIVSLLLGDESMQKCFGEGTGTVYQDILSWLQSSNTQLQLAGALAIANFARNDSNCVRMLELGVVPHILDLLEHHVDEGDVSVQHAGLSALRNLAIPATNKVRMLEDGVVERIRTLLRSDMPPVQFKLLGTLRMMVDGQEEAATVLGKDEVLLARVMEWCEARDHAGVRGEANRLLAALIRHSRAPEVIHAVTKADGVRHLITMATSEHVIMQNEALVALAIASAIDIDSVQEPFREAGLLPTLQKMLDDPVGAVEIKFSAIGLICSLANSSLLKEQMESLNLKESLSKLSSHTSSKLATQADTVLAVLSETS</sequence>
<evidence type="ECO:0000313" key="9">
    <source>
        <dbReference type="Proteomes" id="UP001046870"/>
    </source>
</evidence>
<accession>A0A9D3PMG8</accession>
<dbReference type="InterPro" id="IPR016024">
    <property type="entry name" value="ARM-type_fold"/>
</dbReference>
<dbReference type="GO" id="GO:0005085">
    <property type="term" value="F:guanyl-nucleotide exchange factor activity"/>
    <property type="evidence" value="ECO:0007669"/>
    <property type="project" value="InterPro"/>
</dbReference>
<keyword evidence="4" id="KW-0963">Cytoplasm</keyword>
<evidence type="ECO:0000256" key="1">
    <source>
        <dbReference type="ARBA" id="ARBA00004173"/>
    </source>
</evidence>
<keyword evidence="6" id="KW-0496">Mitochondrion</keyword>
<dbReference type="InterPro" id="IPR000225">
    <property type="entry name" value="Armadillo"/>
</dbReference>
<proteinExistence type="predicted"/>